<feature type="domain" description="Histidine kinase/HSP90-like ATPase" evidence="3">
    <location>
        <begin position="19"/>
        <end position="135"/>
    </location>
</feature>
<dbReference type="EMBL" id="BAAASE010000004">
    <property type="protein sequence ID" value="GAA2400390.1"/>
    <property type="molecule type" value="Genomic_DNA"/>
</dbReference>
<evidence type="ECO:0000259" key="3">
    <source>
        <dbReference type="Pfam" id="PF13581"/>
    </source>
</evidence>
<keyword evidence="1" id="KW-0418">Kinase</keyword>
<name>A0ABN3IBU4_9ACTN</name>
<sequence length="168" mass="17979">MNVQHRSTRSLQVPVHACEVPLVRRSVLDILREWGVPDDDDAAQAVRVIVSELLTNVVLHASATTAEALVVVELLDGSWIRLGVHDSHPACPSPRGSDADTPHGRGLWIVHALLEELSGVMVIERTGDGGKTIWAVLPRSAHEQIVTPGQGGRTGLPLPELQAEPSAA</sequence>
<gene>
    <name evidence="4" type="ORF">GCM10010255_36710</name>
</gene>
<dbReference type="InterPro" id="IPR003594">
    <property type="entry name" value="HATPase_dom"/>
</dbReference>
<dbReference type="Pfam" id="PF13581">
    <property type="entry name" value="HATPase_c_2"/>
    <property type="match status" value="1"/>
</dbReference>
<evidence type="ECO:0000313" key="5">
    <source>
        <dbReference type="Proteomes" id="UP001499986"/>
    </source>
</evidence>
<dbReference type="Proteomes" id="UP001499986">
    <property type="component" value="Unassembled WGS sequence"/>
</dbReference>
<dbReference type="InterPro" id="IPR050267">
    <property type="entry name" value="Anti-sigma-factor_SerPK"/>
</dbReference>
<keyword evidence="1" id="KW-0808">Transferase</keyword>
<dbReference type="RefSeq" id="WP_346138329.1">
    <property type="nucleotide sequence ID" value="NZ_BAAASE010000004.1"/>
</dbReference>
<feature type="region of interest" description="Disordered" evidence="2">
    <location>
        <begin position="145"/>
        <end position="168"/>
    </location>
</feature>
<dbReference type="SUPFAM" id="SSF55874">
    <property type="entry name" value="ATPase domain of HSP90 chaperone/DNA topoisomerase II/histidine kinase"/>
    <property type="match status" value="1"/>
</dbReference>
<keyword evidence="1" id="KW-0723">Serine/threonine-protein kinase</keyword>
<dbReference type="Gene3D" id="3.30.565.10">
    <property type="entry name" value="Histidine kinase-like ATPase, C-terminal domain"/>
    <property type="match status" value="1"/>
</dbReference>
<protein>
    <recommendedName>
        <fullName evidence="3">Histidine kinase/HSP90-like ATPase domain-containing protein</fullName>
    </recommendedName>
</protein>
<proteinExistence type="predicted"/>
<reference evidence="4 5" key="1">
    <citation type="journal article" date="2019" name="Int. J. Syst. Evol. Microbiol.">
        <title>The Global Catalogue of Microorganisms (GCM) 10K type strain sequencing project: providing services to taxonomists for standard genome sequencing and annotation.</title>
        <authorList>
            <consortium name="The Broad Institute Genomics Platform"/>
            <consortium name="The Broad Institute Genome Sequencing Center for Infectious Disease"/>
            <person name="Wu L."/>
            <person name="Ma J."/>
        </authorList>
    </citation>
    <scope>NUCLEOTIDE SEQUENCE [LARGE SCALE GENOMIC DNA]</scope>
    <source>
        <strain evidence="4 5">JCM 4358</strain>
    </source>
</reference>
<keyword evidence="5" id="KW-1185">Reference proteome</keyword>
<dbReference type="PANTHER" id="PTHR35526">
    <property type="entry name" value="ANTI-SIGMA-F FACTOR RSBW-RELATED"/>
    <property type="match status" value="1"/>
</dbReference>
<dbReference type="CDD" id="cd16936">
    <property type="entry name" value="HATPase_RsbW-like"/>
    <property type="match status" value="1"/>
</dbReference>
<evidence type="ECO:0000256" key="1">
    <source>
        <dbReference type="ARBA" id="ARBA00022527"/>
    </source>
</evidence>
<dbReference type="PANTHER" id="PTHR35526:SF3">
    <property type="entry name" value="ANTI-SIGMA-F FACTOR RSBW"/>
    <property type="match status" value="1"/>
</dbReference>
<evidence type="ECO:0000256" key="2">
    <source>
        <dbReference type="SAM" id="MobiDB-lite"/>
    </source>
</evidence>
<dbReference type="InterPro" id="IPR036890">
    <property type="entry name" value="HATPase_C_sf"/>
</dbReference>
<accession>A0ABN3IBU4</accession>
<comment type="caution">
    <text evidence="4">The sequence shown here is derived from an EMBL/GenBank/DDBJ whole genome shotgun (WGS) entry which is preliminary data.</text>
</comment>
<organism evidence="4 5">
    <name type="scientific">Streptomyces coeruleofuscus</name>
    <dbReference type="NCBI Taxonomy" id="66879"/>
    <lineage>
        <taxon>Bacteria</taxon>
        <taxon>Bacillati</taxon>
        <taxon>Actinomycetota</taxon>
        <taxon>Actinomycetes</taxon>
        <taxon>Kitasatosporales</taxon>
        <taxon>Streptomycetaceae</taxon>
        <taxon>Streptomyces</taxon>
    </lineage>
</organism>
<evidence type="ECO:0000313" key="4">
    <source>
        <dbReference type="EMBL" id="GAA2400390.1"/>
    </source>
</evidence>